<evidence type="ECO:0000256" key="3">
    <source>
        <dbReference type="ARBA" id="ARBA00022989"/>
    </source>
</evidence>
<feature type="transmembrane region" description="Helical" evidence="5">
    <location>
        <begin position="174"/>
        <end position="197"/>
    </location>
</feature>
<protein>
    <recommendedName>
        <fullName evidence="6">Major facilitator superfamily (MFS) profile domain-containing protein</fullName>
    </recommendedName>
</protein>
<dbReference type="PANTHER" id="PTHR23501">
    <property type="entry name" value="MAJOR FACILITATOR SUPERFAMILY"/>
    <property type="match status" value="1"/>
</dbReference>
<evidence type="ECO:0000313" key="7">
    <source>
        <dbReference type="EMBL" id="KAF4635087.1"/>
    </source>
</evidence>
<dbReference type="OrthoDB" id="4139357at2759"/>
<dbReference type="InterPro" id="IPR020846">
    <property type="entry name" value="MFS_dom"/>
</dbReference>
<feature type="transmembrane region" description="Helical" evidence="5">
    <location>
        <begin position="403"/>
        <end position="422"/>
    </location>
</feature>
<feature type="transmembrane region" description="Helical" evidence="5">
    <location>
        <begin position="88"/>
        <end position="105"/>
    </location>
</feature>
<comment type="subcellular location">
    <subcellularLocation>
        <location evidence="1">Membrane</location>
        <topology evidence="1">Multi-pass membrane protein</topology>
    </subcellularLocation>
</comment>
<evidence type="ECO:0000256" key="5">
    <source>
        <dbReference type="SAM" id="Phobius"/>
    </source>
</evidence>
<dbReference type="InterPro" id="IPR036259">
    <property type="entry name" value="MFS_trans_sf"/>
</dbReference>
<reference evidence="7 8" key="1">
    <citation type="submission" date="2020-03" db="EMBL/GenBank/DDBJ databases">
        <title>Draft Genome Sequence of Cudoniella acicularis.</title>
        <authorList>
            <person name="Buettner E."/>
            <person name="Kellner H."/>
        </authorList>
    </citation>
    <scope>NUCLEOTIDE SEQUENCE [LARGE SCALE GENOMIC DNA]</scope>
    <source>
        <strain evidence="7 8">DSM 108380</strain>
    </source>
</reference>
<keyword evidence="4 5" id="KW-0472">Membrane</keyword>
<accession>A0A8H4RS83</accession>
<gene>
    <name evidence="7" type="ORF">G7Y89_g3013</name>
</gene>
<keyword evidence="2 5" id="KW-0812">Transmembrane</keyword>
<dbReference type="PROSITE" id="PS50850">
    <property type="entry name" value="MFS"/>
    <property type="match status" value="1"/>
</dbReference>
<evidence type="ECO:0000256" key="4">
    <source>
        <dbReference type="ARBA" id="ARBA00023136"/>
    </source>
</evidence>
<name>A0A8H4RS83_9HELO</name>
<dbReference type="Gene3D" id="1.20.1720.10">
    <property type="entry name" value="Multidrug resistance protein D"/>
    <property type="match status" value="1"/>
</dbReference>
<organism evidence="7 8">
    <name type="scientific">Cudoniella acicularis</name>
    <dbReference type="NCBI Taxonomy" id="354080"/>
    <lineage>
        <taxon>Eukaryota</taxon>
        <taxon>Fungi</taxon>
        <taxon>Dikarya</taxon>
        <taxon>Ascomycota</taxon>
        <taxon>Pezizomycotina</taxon>
        <taxon>Leotiomycetes</taxon>
        <taxon>Helotiales</taxon>
        <taxon>Tricladiaceae</taxon>
        <taxon>Cudoniella</taxon>
    </lineage>
</organism>
<feature type="domain" description="Major facilitator superfamily (MFS) profile" evidence="6">
    <location>
        <begin position="51"/>
        <end position="543"/>
    </location>
</feature>
<evidence type="ECO:0000256" key="2">
    <source>
        <dbReference type="ARBA" id="ARBA00022692"/>
    </source>
</evidence>
<comment type="caution">
    <text evidence="7">The sequence shown here is derived from an EMBL/GenBank/DDBJ whole genome shotgun (WGS) entry which is preliminary data.</text>
</comment>
<dbReference type="SUPFAM" id="SSF103473">
    <property type="entry name" value="MFS general substrate transporter"/>
    <property type="match status" value="1"/>
</dbReference>
<feature type="transmembrane region" description="Helical" evidence="5">
    <location>
        <begin position="48"/>
        <end position="76"/>
    </location>
</feature>
<dbReference type="AlphaFoldDB" id="A0A8H4RS83"/>
<feature type="transmembrane region" description="Helical" evidence="5">
    <location>
        <begin position="117"/>
        <end position="135"/>
    </location>
</feature>
<dbReference type="GO" id="GO:0005886">
    <property type="term" value="C:plasma membrane"/>
    <property type="evidence" value="ECO:0007669"/>
    <property type="project" value="TreeGrafter"/>
</dbReference>
<proteinExistence type="predicted"/>
<evidence type="ECO:0000256" key="1">
    <source>
        <dbReference type="ARBA" id="ARBA00004141"/>
    </source>
</evidence>
<feature type="transmembrane region" description="Helical" evidence="5">
    <location>
        <begin position="513"/>
        <end position="538"/>
    </location>
</feature>
<feature type="transmembrane region" description="Helical" evidence="5">
    <location>
        <begin position="203"/>
        <end position="227"/>
    </location>
</feature>
<evidence type="ECO:0000313" key="8">
    <source>
        <dbReference type="Proteomes" id="UP000566819"/>
    </source>
</evidence>
<dbReference type="PANTHER" id="PTHR23501:SF156">
    <property type="entry name" value="TRANSPORTER, PUTATIVE-RELATED"/>
    <property type="match status" value="1"/>
</dbReference>
<feature type="transmembrane region" description="Helical" evidence="5">
    <location>
        <begin position="434"/>
        <end position="458"/>
    </location>
</feature>
<dbReference type="Proteomes" id="UP000566819">
    <property type="component" value="Unassembled WGS sequence"/>
</dbReference>
<evidence type="ECO:0000259" key="6">
    <source>
        <dbReference type="PROSITE" id="PS50850"/>
    </source>
</evidence>
<feature type="transmembrane region" description="Helical" evidence="5">
    <location>
        <begin position="239"/>
        <end position="258"/>
    </location>
</feature>
<feature type="transmembrane region" description="Helical" evidence="5">
    <location>
        <begin position="308"/>
        <end position="327"/>
    </location>
</feature>
<dbReference type="GO" id="GO:0022857">
    <property type="term" value="F:transmembrane transporter activity"/>
    <property type="evidence" value="ECO:0007669"/>
    <property type="project" value="InterPro"/>
</dbReference>
<feature type="transmembrane region" description="Helical" evidence="5">
    <location>
        <begin position="270"/>
        <end position="287"/>
    </location>
</feature>
<feature type="transmembrane region" description="Helical" evidence="5">
    <location>
        <begin position="372"/>
        <end position="391"/>
    </location>
</feature>
<dbReference type="InterPro" id="IPR011701">
    <property type="entry name" value="MFS"/>
</dbReference>
<dbReference type="Pfam" id="PF07690">
    <property type="entry name" value="MFS_1"/>
    <property type="match status" value="1"/>
</dbReference>
<sequence length="558" mass="60742">MDIANSASIEMIPRAQDALSSSLEKKPSHGLQESVDVVSSSAEKPWSFYMSILLLGLVGLIVALDSTSLIVALPVIAKDVGGTSLESLWASISFMLVVTVAQPIYSSASDVLGRKNSLYVSMLLFTIGCLVFAVAKSMRVIILGRVLQGLGGGGMDVLQVIILSDITTLRERPLYMGVIAVFNALGNVTGLVAAGVFAELVSWRWLGWVNLPMMGVAFLLTFFFLDLKPLEMELRRMDWLGLILFAIGATSLALPLSWAGSSFSWSTWQTLLPLLIGVAFLSVFAWYERRPLEPVFPYRIFKNTTMTAAILSGAIHGLLTYTVQTYLPLFFQAVFLQTTIQSAISTLPFSAVVVGFSAISGILVNLMRRYRLVLLTGWLLMTTFLGLLCLVKRSTAKAETYTFQAFAGIGVGIILTVTAIPTQASVRHVDDTGIAAGMLVNFHLFGALIGLSIGSNIFNSVFKQKMDSLMDSLTTLPTSIQILQNANEAIGFIPSLRTLELPEPLMNIVLDAFWAPFQVLWIVMTCISGIGLFIALFIKELSLEKDEVGRQGLQQPLP</sequence>
<dbReference type="PRINTS" id="PR01036">
    <property type="entry name" value="TCRTETB"/>
</dbReference>
<dbReference type="EMBL" id="JAAMPI010000142">
    <property type="protein sequence ID" value="KAF4635087.1"/>
    <property type="molecule type" value="Genomic_DNA"/>
</dbReference>
<feature type="transmembrane region" description="Helical" evidence="5">
    <location>
        <begin position="347"/>
        <end position="365"/>
    </location>
</feature>
<keyword evidence="3 5" id="KW-1133">Transmembrane helix</keyword>
<keyword evidence="8" id="KW-1185">Reference proteome</keyword>